<evidence type="ECO:0000256" key="7">
    <source>
        <dbReference type="ARBA" id="ARBA00022801"/>
    </source>
</evidence>
<dbReference type="Pfam" id="PF00078">
    <property type="entry name" value="RVT_1"/>
    <property type="match status" value="1"/>
</dbReference>
<evidence type="ECO:0000256" key="1">
    <source>
        <dbReference type="ARBA" id="ARBA00004123"/>
    </source>
</evidence>
<dbReference type="GO" id="GO:0015074">
    <property type="term" value="P:DNA integration"/>
    <property type="evidence" value="ECO:0007669"/>
    <property type="project" value="InterPro"/>
</dbReference>
<keyword evidence="5" id="KW-0540">Nuclease</keyword>
<dbReference type="EC" id="2.7.7.49" evidence="2"/>
<evidence type="ECO:0000313" key="14">
    <source>
        <dbReference type="WBParaSite" id="PTRK_0000696300.1"/>
    </source>
</evidence>
<dbReference type="Pfam" id="PF00665">
    <property type="entry name" value="rve"/>
    <property type="match status" value="1"/>
</dbReference>
<dbReference type="Gene3D" id="3.10.10.10">
    <property type="entry name" value="HIV Type 1 Reverse Transcriptase, subunit A, domain 1"/>
    <property type="match status" value="1"/>
</dbReference>
<reference evidence="14" key="1">
    <citation type="submission" date="2017-02" db="UniProtKB">
        <authorList>
            <consortium name="WormBaseParasite"/>
        </authorList>
    </citation>
    <scope>IDENTIFICATION</scope>
</reference>
<dbReference type="InterPro" id="IPR050951">
    <property type="entry name" value="Retrovirus_Pol_polyprotein"/>
</dbReference>
<feature type="region of interest" description="Disordered" evidence="10">
    <location>
        <begin position="132"/>
        <end position="171"/>
    </location>
</feature>
<dbReference type="InterPro" id="IPR043128">
    <property type="entry name" value="Rev_trsase/Diguanyl_cyclase"/>
</dbReference>
<dbReference type="Proteomes" id="UP000038045">
    <property type="component" value="Unplaced"/>
</dbReference>
<dbReference type="Pfam" id="PF17921">
    <property type="entry name" value="Integrase_H2C2"/>
    <property type="match status" value="1"/>
</dbReference>
<dbReference type="SUPFAM" id="SSF56672">
    <property type="entry name" value="DNA/RNA polymerases"/>
    <property type="match status" value="1"/>
</dbReference>
<evidence type="ECO:0000259" key="11">
    <source>
        <dbReference type="PROSITE" id="PS50878"/>
    </source>
</evidence>
<protein>
    <recommendedName>
        <fullName evidence="2">RNA-directed DNA polymerase</fullName>
        <ecNumber evidence="2">2.7.7.49</ecNumber>
    </recommendedName>
</protein>
<feature type="region of interest" description="Disordered" evidence="10">
    <location>
        <begin position="401"/>
        <end position="461"/>
    </location>
</feature>
<dbReference type="GO" id="GO:0016787">
    <property type="term" value="F:hydrolase activity"/>
    <property type="evidence" value="ECO:0007669"/>
    <property type="project" value="UniProtKB-KW"/>
</dbReference>
<dbReference type="InterPro" id="IPR043502">
    <property type="entry name" value="DNA/RNA_pol_sf"/>
</dbReference>
<dbReference type="Gene3D" id="3.30.70.270">
    <property type="match status" value="1"/>
</dbReference>
<keyword evidence="8" id="KW-0695">RNA-directed DNA polymerase</keyword>
<dbReference type="Gene3D" id="3.30.420.10">
    <property type="entry name" value="Ribonuclease H-like superfamily/Ribonuclease H"/>
    <property type="match status" value="1"/>
</dbReference>
<evidence type="ECO:0000256" key="5">
    <source>
        <dbReference type="ARBA" id="ARBA00022722"/>
    </source>
</evidence>
<dbReference type="GO" id="GO:0003964">
    <property type="term" value="F:RNA-directed DNA polymerase activity"/>
    <property type="evidence" value="ECO:0007669"/>
    <property type="project" value="UniProtKB-KW"/>
</dbReference>
<dbReference type="PROSITE" id="PS00354">
    <property type="entry name" value="HMGI_Y"/>
    <property type="match status" value="1"/>
</dbReference>
<feature type="region of interest" description="Disordered" evidence="10">
    <location>
        <begin position="60"/>
        <end position="91"/>
    </location>
</feature>
<name>A0A0N4ZGQ5_PARTI</name>
<evidence type="ECO:0000256" key="6">
    <source>
        <dbReference type="ARBA" id="ARBA00022759"/>
    </source>
</evidence>
<dbReference type="GO" id="GO:0006355">
    <property type="term" value="P:regulation of DNA-templated transcription"/>
    <property type="evidence" value="ECO:0007669"/>
    <property type="project" value="InterPro"/>
</dbReference>
<keyword evidence="9" id="KW-0539">Nucleus</keyword>
<dbReference type="GO" id="GO:0003676">
    <property type="term" value="F:nucleic acid binding"/>
    <property type="evidence" value="ECO:0007669"/>
    <property type="project" value="InterPro"/>
</dbReference>
<keyword evidence="4" id="KW-0548">Nucleotidyltransferase</keyword>
<dbReference type="InterPro" id="IPR001584">
    <property type="entry name" value="Integrase_cat-core"/>
</dbReference>
<evidence type="ECO:0000259" key="12">
    <source>
        <dbReference type="PROSITE" id="PS50994"/>
    </source>
</evidence>
<dbReference type="Pfam" id="PF17917">
    <property type="entry name" value="RT_RNaseH"/>
    <property type="match status" value="1"/>
</dbReference>
<evidence type="ECO:0000256" key="8">
    <source>
        <dbReference type="ARBA" id="ARBA00022918"/>
    </source>
</evidence>
<dbReference type="InterPro" id="IPR036397">
    <property type="entry name" value="RNaseH_sf"/>
</dbReference>
<evidence type="ECO:0000313" key="13">
    <source>
        <dbReference type="Proteomes" id="UP000038045"/>
    </source>
</evidence>
<keyword evidence="7" id="KW-0378">Hydrolase</keyword>
<feature type="compositionally biased region" description="Polar residues" evidence="10">
    <location>
        <begin position="401"/>
        <end position="414"/>
    </location>
</feature>
<dbReference type="GO" id="GO:0005634">
    <property type="term" value="C:nucleus"/>
    <property type="evidence" value="ECO:0007669"/>
    <property type="project" value="UniProtKB-SubCell"/>
</dbReference>
<feature type="compositionally biased region" description="Basic and acidic residues" evidence="10">
    <location>
        <begin position="417"/>
        <end position="448"/>
    </location>
</feature>
<comment type="subcellular location">
    <subcellularLocation>
        <location evidence="1">Nucleus</location>
    </subcellularLocation>
</comment>
<proteinExistence type="predicted"/>
<dbReference type="InterPro" id="IPR041588">
    <property type="entry name" value="Integrase_H2C2"/>
</dbReference>
<dbReference type="SUPFAM" id="SSF53098">
    <property type="entry name" value="Ribonuclease H-like"/>
    <property type="match status" value="1"/>
</dbReference>
<dbReference type="CDD" id="cd09274">
    <property type="entry name" value="RNase_HI_RT_Ty3"/>
    <property type="match status" value="1"/>
</dbReference>
<evidence type="ECO:0000256" key="9">
    <source>
        <dbReference type="ARBA" id="ARBA00023242"/>
    </source>
</evidence>
<feature type="domain" description="Reverse transcriptase" evidence="11">
    <location>
        <begin position="607"/>
        <end position="790"/>
    </location>
</feature>
<keyword evidence="3" id="KW-0808">Transferase</keyword>
<dbReference type="STRING" id="131310.A0A0N4ZGQ5"/>
<dbReference type="PANTHER" id="PTHR37984">
    <property type="entry name" value="PROTEIN CBG26694"/>
    <property type="match status" value="1"/>
</dbReference>
<evidence type="ECO:0000256" key="2">
    <source>
        <dbReference type="ARBA" id="ARBA00012493"/>
    </source>
</evidence>
<dbReference type="PANTHER" id="PTHR37984:SF5">
    <property type="entry name" value="PROTEIN NYNRIN-LIKE"/>
    <property type="match status" value="1"/>
</dbReference>
<dbReference type="GO" id="GO:0004519">
    <property type="term" value="F:endonuclease activity"/>
    <property type="evidence" value="ECO:0007669"/>
    <property type="project" value="UniProtKB-KW"/>
</dbReference>
<feature type="compositionally biased region" description="Polar residues" evidence="10">
    <location>
        <begin position="132"/>
        <end position="141"/>
    </location>
</feature>
<dbReference type="InterPro" id="IPR000637">
    <property type="entry name" value="HMGI/Y_DNA-bd_CS"/>
</dbReference>
<keyword evidence="6" id="KW-0255">Endonuclease</keyword>
<sequence length="1599" mass="185298">MSKDTRDTSEYNTILLTPEPTVKKRRVQENSCEMETDDNQTSTIIRPNRDATLDASNQINITGSAGPLKTPVTTRSAPTKRPRGRPKKTVICSPPRWEREFNSLRKDVNQLASNMESMMRQLLTLNLSLNHSQRDQSNNNPFVRPIINDDNVPTTVSDDDNDNGENVVDNNDDLEDQYSILSQPQIRKSKRDIDVISAYTKDEDYDTDATFGKTYQIRRDPEPSNVLMKEENIFKIQTMIKPFKGDNWMGWLRILELTFDKMNIHSDSDRLYLLNTKLDYKILEENDKAISRCKSYMDLRNLLTKQYSNKSTIKSAEIELKALEVMKLNDHKDIDKVARKANHLLRTAYSFMEDTQRYKRVAEILGSKLPMQAQLMIVGHSPTSLEDVICFIKDLYQKSNQHTLRNNRPSNNAHKNNRIDKKHDNKDPYNKPSFKGDIKKSDYTKPDSKTSNFKSKAKKPAHFVQYNSGNENEYMNKKHTQCYNVTSSSDSAENLDYDVILGTNLLRTLNIWLNLASGELKCGNPNTDATYLTLVHNTDKEILKIVDTLYNEFKNAFSTNDMDIGKCTIIAQPQTFRPIETMNKRAPYYETPLHSQPDALALAQQFVDCGILSPNMGIIVHPVLLVKKPSGKFRFVSDLRKVNSIVDMIDARITSPLTLLSSLRTFVYLSQFDLVSGFHQVHLQEKEKSYYGIKIGEHYFTYNTLVQGGRNSSIQFVNVMHQVYSTINDLSHSKLYIYIDDLILITFTNREDHITALKLFLDLTISAGLKLSPEKTTMLSTETIFLGNHITCSHRKIDNSHITKLLNNKKPETPSQLLSFLQSIQFYREYFRSIQVDIAELYKYTTTNRSCKNKKLVMPTSAWKHYDNILNELKNNSGLHLFIPGYPIELHVDASSYGIGSMLCQRVPAHIGYPDEYDETDSKEVLIPLSFYSKSLPPTVNGRCSTYTELFAIHRSVRYWSYILTNVEFSVFSDHKPLLHLRMSTSIHKFVEMITELEGFNFTIYHVPGEHNTFPDYLSRIRSPPPKTLESCTLKDINKSPTHKEPILNLLIQFHKYLHSKEFSQYQENDLLLMELYKKKQFGRMKVRKDKFDNTLKILAFVKGVDNGEAWLPLITWSQLEKIFPGLDGSIITFLTEFAYIIQDKKVKDVYKDKQVKEVFNIMNLTPLKINELSRLELKSHYSDDEWLKKVIDSKEMKYRNFKVVHKDGLYFAIDTSSCDNEELLLYIPEKLETRLFDMVHKESNHPNYDKMRILLKSIFIPKKCKKICDYLKKCKACLSRNIIPNSDKLIQRPMKMENVYETLSFDYMGPIESDKRNRKHVLVVICNASTFIWLFPMVSTGSQELLKKLNKLFTVFGRPKRIHRDCSKGNTSKEVEDYLKSWGIESSTSIPHYSRSNALVERKIRDIQAILSKKLMDYKMSKCLVTWSDLLPEVMYQANVTPILRTDITPFQLMFGRIGRNNLDLFLKSFSPYVNNKADEILQGSKIAIDIVREQQKESRNRQLERINKNRVPTIEVKKYQIVYLKNENERKGKLEPNYFGPYFVREIHKDFAIIHKVDGKGQDIKAHLRSLKLTSDYLDPSSAKIRLNKGGITHTYI</sequence>
<feature type="compositionally biased region" description="Basic residues" evidence="10">
    <location>
        <begin position="78"/>
        <end position="88"/>
    </location>
</feature>
<dbReference type="CDD" id="cd01647">
    <property type="entry name" value="RT_LTR"/>
    <property type="match status" value="1"/>
</dbReference>
<dbReference type="InterPro" id="IPR012337">
    <property type="entry name" value="RNaseH-like_sf"/>
</dbReference>
<dbReference type="WBParaSite" id="PTRK_0000696300.1">
    <property type="protein sequence ID" value="PTRK_0000696300.1"/>
    <property type="gene ID" value="PTRK_0000696300"/>
</dbReference>
<organism evidence="13 14">
    <name type="scientific">Parastrongyloides trichosuri</name>
    <name type="common">Possum-specific nematode worm</name>
    <dbReference type="NCBI Taxonomy" id="131310"/>
    <lineage>
        <taxon>Eukaryota</taxon>
        <taxon>Metazoa</taxon>
        <taxon>Ecdysozoa</taxon>
        <taxon>Nematoda</taxon>
        <taxon>Chromadorea</taxon>
        <taxon>Rhabditida</taxon>
        <taxon>Tylenchina</taxon>
        <taxon>Panagrolaimomorpha</taxon>
        <taxon>Strongyloidoidea</taxon>
        <taxon>Strongyloididae</taxon>
        <taxon>Parastrongyloides</taxon>
    </lineage>
</organism>
<accession>A0A0N4ZGQ5</accession>
<evidence type="ECO:0000256" key="4">
    <source>
        <dbReference type="ARBA" id="ARBA00022695"/>
    </source>
</evidence>
<keyword evidence="13" id="KW-1185">Reference proteome</keyword>
<dbReference type="InterPro" id="IPR041373">
    <property type="entry name" value="RT_RNaseH"/>
</dbReference>
<feature type="domain" description="Integrase catalytic" evidence="12">
    <location>
        <begin position="1290"/>
        <end position="1459"/>
    </location>
</feature>
<dbReference type="PROSITE" id="PS50878">
    <property type="entry name" value="RT_POL"/>
    <property type="match status" value="1"/>
</dbReference>
<dbReference type="GO" id="GO:0042575">
    <property type="term" value="C:DNA polymerase complex"/>
    <property type="evidence" value="ECO:0007669"/>
    <property type="project" value="UniProtKB-ARBA"/>
</dbReference>
<evidence type="ECO:0000256" key="3">
    <source>
        <dbReference type="ARBA" id="ARBA00022679"/>
    </source>
</evidence>
<dbReference type="InterPro" id="IPR000477">
    <property type="entry name" value="RT_dom"/>
</dbReference>
<dbReference type="PROSITE" id="PS50994">
    <property type="entry name" value="INTEGRASE"/>
    <property type="match status" value="1"/>
</dbReference>
<evidence type="ECO:0000256" key="10">
    <source>
        <dbReference type="SAM" id="MobiDB-lite"/>
    </source>
</evidence>